<dbReference type="InterPro" id="IPR027417">
    <property type="entry name" value="P-loop_NTPase"/>
</dbReference>
<sequence>MRLATVPSTCTLELEVLDEGQALELLASLVGSARLEAEPETALELIRYCGMLPLALRIVGAKLAAKPHWSLRKAASRLVDERRRLNELSHENLEVRACLELSYKGISAAARTLFRRLSLISASDFAEWVCSPLVDLPLTEAQDLLEELLDTRLLDVTTPAGAAQPRYRMHDLVWLYAVALADEMEPGEERASALHRLGTGALAMADDAHRAVCGGDFATVHSLIARPLAAPEALETVGHQWLRWYEEDRATLTALCRKLAVEGHEELAWDLAATCRCLFSLRFHFDDWKATHEVALAAAEQHGNERGAAAMLLGLGDLHLTKRQYGEAIPLLARSQELFEKVGDRYGFALALRKSACADRVQGRFAQALESWETAMRTLREVGDIEVQAQVLRWTGQTLLELGRPDEAGSFLFEAAELVTSFQGRSAPQVRLSLGDLHLAQGKPDLAAVEFARGFAQTQENGDLSGHCYALWGLGWTDVLQGRLSQAQERLHRGLELARAIHDPLMAAQIMLAMAEVEKRKGDLEAAGAILREGAEMCLRMGAPARLDLFNGAMAELARASR</sequence>
<organism evidence="1 2">
    <name type="scientific">Streptomyces caledonius</name>
    <dbReference type="NCBI Taxonomy" id="3134107"/>
    <lineage>
        <taxon>Bacteria</taxon>
        <taxon>Bacillati</taxon>
        <taxon>Actinomycetota</taxon>
        <taxon>Actinomycetes</taxon>
        <taxon>Kitasatosporales</taxon>
        <taxon>Streptomycetaceae</taxon>
        <taxon>Streptomyces</taxon>
    </lineage>
</organism>
<dbReference type="SUPFAM" id="SSF52540">
    <property type="entry name" value="P-loop containing nucleoside triphosphate hydrolases"/>
    <property type="match status" value="1"/>
</dbReference>
<dbReference type="InterPro" id="IPR011990">
    <property type="entry name" value="TPR-like_helical_dom_sf"/>
</dbReference>
<protein>
    <submittedName>
        <fullName evidence="1">Tetratricopeptide repeat protein</fullName>
    </submittedName>
</protein>
<accession>A0ABU8U3R8</accession>
<evidence type="ECO:0000313" key="2">
    <source>
        <dbReference type="Proteomes" id="UP001382904"/>
    </source>
</evidence>
<dbReference type="Proteomes" id="UP001382904">
    <property type="component" value="Unassembled WGS sequence"/>
</dbReference>
<keyword evidence="2" id="KW-1185">Reference proteome</keyword>
<comment type="caution">
    <text evidence="1">The sequence shown here is derived from an EMBL/GenBank/DDBJ whole genome shotgun (WGS) entry which is preliminary data.</text>
</comment>
<dbReference type="SUPFAM" id="SSF48452">
    <property type="entry name" value="TPR-like"/>
    <property type="match status" value="2"/>
</dbReference>
<dbReference type="PANTHER" id="PTHR47691:SF3">
    <property type="entry name" value="HTH-TYPE TRANSCRIPTIONAL REGULATOR RV0890C-RELATED"/>
    <property type="match status" value="1"/>
</dbReference>
<dbReference type="Gene3D" id="1.10.8.430">
    <property type="entry name" value="Helical domain of apoptotic protease-activating factors"/>
    <property type="match status" value="1"/>
</dbReference>
<dbReference type="EMBL" id="JBBKAM010000002">
    <property type="protein sequence ID" value="MEJ8642527.1"/>
    <property type="molecule type" value="Genomic_DNA"/>
</dbReference>
<evidence type="ECO:0000313" key="1">
    <source>
        <dbReference type="EMBL" id="MEJ8642527.1"/>
    </source>
</evidence>
<dbReference type="PANTHER" id="PTHR47691">
    <property type="entry name" value="REGULATOR-RELATED"/>
    <property type="match status" value="1"/>
</dbReference>
<dbReference type="Pfam" id="PF13432">
    <property type="entry name" value="TPR_16"/>
    <property type="match status" value="1"/>
</dbReference>
<dbReference type="InterPro" id="IPR042197">
    <property type="entry name" value="Apaf_helical"/>
</dbReference>
<dbReference type="Gene3D" id="1.25.40.10">
    <property type="entry name" value="Tetratricopeptide repeat domain"/>
    <property type="match status" value="1"/>
</dbReference>
<gene>
    <name evidence="1" type="ORF">WKI68_16105</name>
</gene>
<name>A0ABU8U3R8_9ACTN</name>
<proteinExistence type="predicted"/>
<reference evidence="1 2" key="1">
    <citation type="submission" date="2024-03" db="EMBL/GenBank/DDBJ databases">
        <title>Novel Streptomyces species of biotechnological and ecological value are a feature of Machair soil.</title>
        <authorList>
            <person name="Prole J.R."/>
            <person name="Goodfellow M."/>
            <person name="Allenby N."/>
            <person name="Ward A.C."/>
        </authorList>
    </citation>
    <scope>NUCLEOTIDE SEQUENCE [LARGE SCALE GENOMIC DNA]</scope>
    <source>
        <strain evidence="1 2">MS1.HAVA.3</strain>
    </source>
</reference>